<sequence>MEVDSPREGGACEINLAAMAVRRQDGMGSHLAVDKVPKGWKLDPKWESEVGGPRQQLSHHWASSPDPVASVRGVDHFTIERTKTPDIEPTC</sequence>
<dbReference type="EMBL" id="GBRH01158728">
    <property type="protein sequence ID" value="JAE39168.1"/>
    <property type="molecule type" value="Transcribed_RNA"/>
</dbReference>
<evidence type="ECO:0000256" key="1">
    <source>
        <dbReference type="SAM" id="MobiDB-lite"/>
    </source>
</evidence>
<protein>
    <submittedName>
        <fullName evidence="2">Uncharacterized protein</fullName>
    </submittedName>
</protein>
<accession>A0A0A9I1Y9</accession>
<reference evidence="2" key="1">
    <citation type="submission" date="2014-09" db="EMBL/GenBank/DDBJ databases">
        <authorList>
            <person name="Magalhaes I.L.F."/>
            <person name="Oliveira U."/>
            <person name="Santos F.R."/>
            <person name="Vidigal T.H.D.A."/>
            <person name="Brescovit A.D."/>
            <person name="Santos A.J."/>
        </authorList>
    </citation>
    <scope>NUCLEOTIDE SEQUENCE</scope>
    <source>
        <tissue evidence="2">Shoot tissue taken approximately 20 cm above the soil surface</tissue>
    </source>
</reference>
<organism evidence="2">
    <name type="scientific">Arundo donax</name>
    <name type="common">Giant reed</name>
    <name type="synonym">Donax arundinaceus</name>
    <dbReference type="NCBI Taxonomy" id="35708"/>
    <lineage>
        <taxon>Eukaryota</taxon>
        <taxon>Viridiplantae</taxon>
        <taxon>Streptophyta</taxon>
        <taxon>Embryophyta</taxon>
        <taxon>Tracheophyta</taxon>
        <taxon>Spermatophyta</taxon>
        <taxon>Magnoliopsida</taxon>
        <taxon>Liliopsida</taxon>
        <taxon>Poales</taxon>
        <taxon>Poaceae</taxon>
        <taxon>PACMAD clade</taxon>
        <taxon>Arundinoideae</taxon>
        <taxon>Arundineae</taxon>
        <taxon>Arundo</taxon>
    </lineage>
</organism>
<dbReference type="AlphaFoldDB" id="A0A0A9I1Y9"/>
<name>A0A0A9I1Y9_ARUDO</name>
<reference evidence="2" key="2">
    <citation type="journal article" date="2015" name="Data Brief">
        <title>Shoot transcriptome of the giant reed, Arundo donax.</title>
        <authorList>
            <person name="Barrero R.A."/>
            <person name="Guerrero F.D."/>
            <person name="Moolhuijzen P."/>
            <person name="Goolsby J.A."/>
            <person name="Tidwell J."/>
            <person name="Bellgard S.E."/>
            <person name="Bellgard M.I."/>
        </authorList>
    </citation>
    <scope>NUCLEOTIDE SEQUENCE</scope>
    <source>
        <tissue evidence="2">Shoot tissue taken approximately 20 cm above the soil surface</tissue>
    </source>
</reference>
<evidence type="ECO:0000313" key="2">
    <source>
        <dbReference type="EMBL" id="JAE39168.1"/>
    </source>
</evidence>
<proteinExistence type="predicted"/>
<feature type="region of interest" description="Disordered" evidence="1">
    <location>
        <begin position="48"/>
        <end position="69"/>
    </location>
</feature>